<keyword evidence="1" id="KW-0732">Signal</keyword>
<reference evidence="2 3" key="1">
    <citation type="submission" date="2020-05" db="EMBL/GenBank/DDBJ databases">
        <title>Aquincola sp. isolate from soil.</title>
        <authorList>
            <person name="Han J."/>
            <person name="Kim D.-U."/>
        </authorList>
    </citation>
    <scope>NUCLEOTIDE SEQUENCE [LARGE SCALE GENOMIC DNA]</scope>
    <source>
        <strain evidence="2 3">S2</strain>
    </source>
</reference>
<name>A0ABX2ENU6_9BURK</name>
<dbReference type="Proteomes" id="UP000737171">
    <property type="component" value="Unassembled WGS sequence"/>
</dbReference>
<feature type="signal peptide" evidence="1">
    <location>
        <begin position="1"/>
        <end position="27"/>
    </location>
</feature>
<evidence type="ECO:0000256" key="1">
    <source>
        <dbReference type="SAM" id="SignalP"/>
    </source>
</evidence>
<dbReference type="RefSeq" id="WP_173129054.1">
    <property type="nucleotide sequence ID" value="NZ_JABRWJ010000008.1"/>
</dbReference>
<keyword evidence="3" id="KW-1185">Reference proteome</keyword>
<protein>
    <recommendedName>
        <fullName evidence="4">PEP-CTERM protein-sorting domain-containing protein</fullName>
    </recommendedName>
</protein>
<sequence length="215" mass="21574">MNLRNNLLGAVVLVAALCGSTAAHALAAPVSCAGPPGLRILTIDPALVGGLCHTQEGNLQPADITALGLDLYAKENVGGPSEDPFNVLDFTMNGAGTSGTWTIAASVWALFNEVYLGFHFGGGGQGDESNPDSFIVQLSPSDLTGTWLLDGLPGVKLNALSHIDLIVCQASAPDCEGGGGGGGGAPEPASWLLAAIGLAVVGGLRRIAARVPPLA</sequence>
<feature type="chain" id="PRO_5046207413" description="PEP-CTERM protein-sorting domain-containing protein" evidence="1">
    <location>
        <begin position="28"/>
        <end position="215"/>
    </location>
</feature>
<evidence type="ECO:0008006" key="4">
    <source>
        <dbReference type="Google" id="ProtNLM"/>
    </source>
</evidence>
<organism evidence="2 3">
    <name type="scientific">Pseudaquabacterium terrae</name>
    <dbReference type="NCBI Taxonomy" id="2732868"/>
    <lineage>
        <taxon>Bacteria</taxon>
        <taxon>Pseudomonadati</taxon>
        <taxon>Pseudomonadota</taxon>
        <taxon>Betaproteobacteria</taxon>
        <taxon>Burkholderiales</taxon>
        <taxon>Sphaerotilaceae</taxon>
        <taxon>Pseudaquabacterium</taxon>
    </lineage>
</organism>
<evidence type="ECO:0000313" key="2">
    <source>
        <dbReference type="EMBL" id="NRF70298.1"/>
    </source>
</evidence>
<proteinExistence type="predicted"/>
<evidence type="ECO:0000313" key="3">
    <source>
        <dbReference type="Proteomes" id="UP000737171"/>
    </source>
</evidence>
<accession>A0ABX2ENU6</accession>
<dbReference type="EMBL" id="JABRWJ010000008">
    <property type="protein sequence ID" value="NRF70298.1"/>
    <property type="molecule type" value="Genomic_DNA"/>
</dbReference>
<comment type="caution">
    <text evidence="2">The sequence shown here is derived from an EMBL/GenBank/DDBJ whole genome shotgun (WGS) entry which is preliminary data.</text>
</comment>
<gene>
    <name evidence="2" type="ORF">HLB44_25135</name>
</gene>